<evidence type="ECO:0000256" key="2">
    <source>
        <dbReference type="SAM" id="MobiDB-lite"/>
    </source>
</evidence>
<feature type="compositionally biased region" description="Low complexity" evidence="2">
    <location>
        <begin position="147"/>
        <end position="198"/>
    </location>
</feature>
<organism evidence="4 5">
    <name type="scientific">Anaeromyces robustus</name>
    <dbReference type="NCBI Taxonomy" id="1754192"/>
    <lineage>
        <taxon>Eukaryota</taxon>
        <taxon>Fungi</taxon>
        <taxon>Fungi incertae sedis</taxon>
        <taxon>Chytridiomycota</taxon>
        <taxon>Chytridiomycota incertae sedis</taxon>
        <taxon>Neocallimastigomycetes</taxon>
        <taxon>Neocallimastigales</taxon>
        <taxon>Neocallimastigaceae</taxon>
        <taxon>Anaeromyces</taxon>
    </lineage>
</organism>
<feature type="region of interest" description="Disordered" evidence="2">
    <location>
        <begin position="145"/>
        <end position="201"/>
    </location>
</feature>
<reference evidence="4 5" key="2">
    <citation type="submission" date="2016-08" db="EMBL/GenBank/DDBJ databases">
        <title>Pervasive Adenine N6-methylation of Active Genes in Fungi.</title>
        <authorList>
            <consortium name="DOE Joint Genome Institute"/>
            <person name="Mondo S.J."/>
            <person name="Dannebaum R.O."/>
            <person name="Kuo R.C."/>
            <person name="Labutti K."/>
            <person name="Haridas S."/>
            <person name="Kuo A."/>
            <person name="Salamov A."/>
            <person name="Ahrendt S.R."/>
            <person name="Lipzen A."/>
            <person name="Sullivan W."/>
            <person name="Andreopoulos W.B."/>
            <person name="Clum A."/>
            <person name="Lindquist E."/>
            <person name="Daum C."/>
            <person name="Ramamoorthy G.K."/>
            <person name="Gryganskyi A."/>
            <person name="Culley D."/>
            <person name="Magnuson J.K."/>
            <person name="James T.Y."/>
            <person name="O'Malley M.A."/>
            <person name="Stajich J.E."/>
            <person name="Spatafora J.W."/>
            <person name="Visel A."/>
            <person name="Grigoriev I.V."/>
        </authorList>
    </citation>
    <scope>NUCLEOTIDE SEQUENCE [LARGE SCALE GENOMIC DNA]</scope>
    <source>
        <strain evidence="4 5">S4</strain>
    </source>
</reference>
<feature type="compositionally biased region" description="Acidic residues" evidence="2">
    <location>
        <begin position="924"/>
        <end position="947"/>
    </location>
</feature>
<dbReference type="AlphaFoldDB" id="A0A1Y1X8L6"/>
<evidence type="ECO:0000256" key="3">
    <source>
        <dbReference type="SAM" id="Phobius"/>
    </source>
</evidence>
<reference evidence="4 5" key="1">
    <citation type="submission" date="2016-08" db="EMBL/GenBank/DDBJ databases">
        <title>A Parts List for Fungal Cellulosomes Revealed by Comparative Genomics.</title>
        <authorList>
            <consortium name="DOE Joint Genome Institute"/>
            <person name="Haitjema C.H."/>
            <person name="Gilmore S.P."/>
            <person name="Henske J.K."/>
            <person name="Solomon K.V."/>
            <person name="De Groot R."/>
            <person name="Kuo A."/>
            <person name="Mondo S.J."/>
            <person name="Salamov A.A."/>
            <person name="Labutti K."/>
            <person name="Zhao Z."/>
            <person name="Chiniquy J."/>
            <person name="Barry K."/>
            <person name="Brewer H.M."/>
            <person name="Purvine S.O."/>
            <person name="Wright A.T."/>
            <person name="Boxma B."/>
            <person name="Van Alen T."/>
            <person name="Hackstein J.H."/>
            <person name="Baker S.E."/>
            <person name="Grigoriev I.V."/>
            <person name="O'Malley M.A."/>
        </authorList>
    </citation>
    <scope>NUCLEOTIDE SEQUENCE [LARGE SCALE GENOMIC DNA]</scope>
    <source>
        <strain evidence="4 5">S4</strain>
    </source>
</reference>
<evidence type="ECO:0000313" key="4">
    <source>
        <dbReference type="EMBL" id="ORX82105.1"/>
    </source>
</evidence>
<comment type="caution">
    <text evidence="4">The sequence shown here is derived from an EMBL/GenBank/DDBJ whole genome shotgun (WGS) entry which is preliminary data.</text>
</comment>
<feature type="region of interest" description="Disordered" evidence="2">
    <location>
        <begin position="299"/>
        <end position="320"/>
    </location>
</feature>
<dbReference type="STRING" id="1754192.A0A1Y1X8L6"/>
<keyword evidence="1" id="KW-0175">Coiled coil</keyword>
<feature type="compositionally biased region" description="Basic residues" evidence="2">
    <location>
        <begin position="299"/>
        <end position="309"/>
    </location>
</feature>
<feature type="transmembrane region" description="Helical" evidence="3">
    <location>
        <begin position="1070"/>
        <end position="1093"/>
    </location>
</feature>
<keyword evidence="3" id="KW-0472">Membrane</keyword>
<feature type="compositionally biased region" description="Basic and acidic residues" evidence="2">
    <location>
        <begin position="986"/>
        <end position="999"/>
    </location>
</feature>
<dbReference type="Proteomes" id="UP000193944">
    <property type="component" value="Unassembled WGS sequence"/>
</dbReference>
<accession>A0A1Y1X8L6</accession>
<protein>
    <submittedName>
        <fullName evidence="4">Uncharacterized protein</fullName>
    </submittedName>
</protein>
<gene>
    <name evidence="4" type="ORF">BCR32DRAFT_292867</name>
</gene>
<evidence type="ECO:0000313" key="5">
    <source>
        <dbReference type="Proteomes" id="UP000193944"/>
    </source>
</evidence>
<keyword evidence="3" id="KW-0812">Transmembrane</keyword>
<feature type="region of interest" description="Disordered" evidence="2">
    <location>
        <begin position="890"/>
        <end position="999"/>
    </location>
</feature>
<feature type="coiled-coil region" evidence="1">
    <location>
        <begin position="621"/>
        <end position="719"/>
    </location>
</feature>
<feature type="coiled-coil region" evidence="1">
    <location>
        <begin position="368"/>
        <end position="582"/>
    </location>
</feature>
<dbReference type="EMBL" id="MCFG01000103">
    <property type="protein sequence ID" value="ORX82105.1"/>
    <property type="molecule type" value="Genomic_DNA"/>
</dbReference>
<feature type="compositionally biased region" description="Polar residues" evidence="2">
    <location>
        <begin position="961"/>
        <end position="970"/>
    </location>
</feature>
<sequence>MGSNNLIMTESKNDYLDSNISFIDKEEYDAIKDHLKDIIAEIYPNKERLDIKEIFNVLKLFEEKNLIELKELDESLELFINQYDSEIQDVSLDDICSLIQSFIPQPEKDISLYDSDSELSFSSDNHMKSNTKEVDKSKEEFHIPAAIDKNQNSNIENNNENKNSIDSNKNVNNTNNNNTNNNNDNNNDNKITDNNNNISDKDKDKIVFDIDNDNFSIDLNDDNNLIPPSESSANENSELLFGSFGKDSTMPYTSSSDNLKIIKLDKYSTSDILNISNLLDAEAQSLHTDSIFNTDNIKDRKRTSRRSSRRNTISENNNYNNNVESVTDISSIKLDSDNTEKYFKELATMLRQNLIKSMANCQNLCNDLKLRDKTIKGLKTEIDELKKNFEESNKKLRSSEREINIMKQRETQFMENIKEYSEKELEQQKNASNLITKYNKLEKQYNNQQTELNLIHDRSQRHLSELKQKEEELKVALEEVNKARDGMKIEEGKQNEMKKRLKEYEKQLKTIPTEIKEEIENNDLKWEQKVKEQKDFYEEQFMQLQEEIEKKSREEDELIRRNKELLIQIEALSSQINDLKAERDLDLSLSQSMNGSVGAMKNLNVELSNALAMDQEKDKKIEENIIEIQNLKDKCQLLEEDLKNIQKDNDELIKRESQWKKEQSDNIMIIKEYLKPQIEEHKANEAILKNTIEELNNELNDLKDNIDAKVQELLLKEKEEMIKELGLNGQMNNINTFAYMVNDAVQTSGDMKDIIKQLEKSIEDFDDMNNQFMENKLKPPPEYHIDNNVFDEGKKEYDDHDISIDQSELIIADENNLDSEVPVISCNISIMEEDLAKLNEKNKLDRIPEELLNSNNQMDLIANSLPEMNFVENKNNDEDNDNNILNENLEKVEEEKNENDIIINSNEENNNNKEEESSNKNNENDNDNNDNNNDNDNDINDINDNNDNDNKIETQPIPNDKITSLINQEKNINKKDSFDPNIPILDRLDTKTSDDKLDNSVTKQEENIDELLNQPLTLTNENNENDDNNKDKLLLDTSIPNHSLVLSNSNNMNQIETLSPSSQKKRSTKALISFIFFQSFIIFITAISVVLIVEKMLGIRIIMKFVDIFLEDEHLIKDEGSPS</sequence>
<name>A0A1Y1X8L6_9FUNG</name>
<dbReference type="OrthoDB" id="2157951at2759"/>
<proteinExistence type="predicted"/>
<dbReference type="SUPFAM" id="SSF111469">
    <property type="entry name" value="Geminin coiled-coil domain"/>
    <property type="match status" value="1"/>
</dbReference>
<evidence type="ECO:0000256" key="1">
    <source>
        <dbReference type="SAM" id="Coils"/>
    </source>
</evidence>
<feature type="compositionally biased region" description="Low complexity" evidence="2">
    <location>
        <begin position="900"/>
        <end position="909"/>
    </location>
</feature>
<keyword evidence="5" id="KW-1185">Reference proteome</keyword>
<feature type="compositionally biased region" description="Low complexity" evidence="2">
    <location>
        <begin position="310"/>
        <end position="320"/>
    </location>
</feature>
<keyword evidence="3" id="KW-1133">Transmembrane helix</keyword>